<keyword evidence="5 7" id="KW-0456">Lyase</keyword>
<keyword evidence="6 7" id="KW-0961">Cell wall biogenesis/degradation</keyword>
<keyword evidence="10" id="KW-1185">Reference proteome</keyword>
<reference evidence="10" key="1">
    <citation type="journal article" date="2019" name="Int. J. Syst. Evol. Microbiol.">
        <title>The Global Catalogue of Microorganisms (GCM) 10K type strain sequencing project: providing services to taxonomists for standard genome sequencing and annotation.</title>
        <authorList>
            <consortium name="The Broad Institute Genomics Platform"/>
            <consortium name="The Broad Institute Genome Sequencing Center for Infectious Disease"/>
            <person name="Wu L."/>
            <person name="Ma J."/>
        </authorList>
    </citation>
    <scope>NUCLEOTIDE SEQUENCE [LARGE SCALE GENOMIC DNA]</scope>
    <source>
        <strain evidence="10">JCM 18531</strain>
    </source>
</reference>
<comment type="similarity">
    <text evidence="7">Belongs to the transglycosylase MltG family.</text>
</comment>
<dbReference type="CDD" id="cd08010">
    <property type="entry name" value="MltG_like"/>
    <property type="match status" value="1"/>
</dbReference>
<feature type="transmembrane region" description="Helical" evidence="7">
    <location>
        <begin position="42"/>
        <end position="67"/>
    </location>
</feature>
<evidence type="ECO:0000256" key="2">
    <source>
        <dbReference type="ARBA" id="ARBA00022692"/>
    </source>
</evidence>
<evidence type="ECO:0000256" key="6">
    <source>
        <dbReference type="ARBA" id="ARBA00023316"/>
    </source>
</evidence>
<sequence>MTDEYDADHEAPGILDDESEDGYDATPYDGGGRRRGSRRRSLPGCIAVLVALAIVAGGAYFVITWGVDKIGDQFSSADDFPGPGSGDVTFQVKKGDTVAAMGRNLKAKGVVASVQAFIDAANGNPESNKIQAGYFPLKKEMAAADVIEVLVDPGNMVKDTVTIPEGLRVSDTVAILAKKTKFSKAAFTKVLDNPGKLGLPDYAKGDPEGYLFPATYDFGPDATPASMLKAMVTRWRQAADDADLEAQSEALGYTPQEIMTIASLVQAEGRGKDMPKIARVIYNRLEGPGDKGGTNGKLQIDATVAFGLGLSPGSTELTQEQLDTPTPYNTRLNVIGLPPGPIESPGDDAIAAALKPAEGPWYYYVTVNLATGETRFYEDYDGFLEGQAMYKDYCETSDRC</sequence>
<evidence type="ECO:0000256" key="7">
    <source>
        <dbReference type="HAMAP-Rule" id="MF_02065"/>
    </source>
</evidence>
<organism evidence="9 10">
    <name type="scientific">Nocardioides conyzicola</name>
    <dbReference type="NCBI Taxonomy" id="1651781"/>
    <lineage>
        <taxon>Bacteria</taxon>
        <taxon>Bacillati</taxon>
        <taxon>Actinomycetota</taxon>
        <taxon>Actinomycetes</taxon>
        <taxon>Propionibacteriales</taxon>
        <taxon>Nocardioidaceae</taxon>
        <taxon>Nocardioides</taxon>
    </lineage>
</organism>
<dbReference type="Proteomes" id="UP001499974">
    <property type="component" value="Unassembled WGS sequence"/>
</dbReference>
<protein>
    <recommendedName>
        <fullName evidence="7">Endolytic murein transglycosylase</fullName>
        <ecNumber evidence="7">4.2.2.29</ecNumber>
    </recommendedName>
    <alternativeName>
        <fullName evidence="7">Peptidoglycan lytic transglycosylase</fullName>
    </alternativeName>
    <alternativeName>
        <fullName evidence="7">Peptidoglycan polymerization terminase</fullName>
    </alternativeName>
</protein>
<dbReference type="HAMAP" id="MF_02065">
    <property type="entry name" value="MltG"/>
    <property type="match status" value="1"/>
</dbReference>
<feature type="site" description="Important for catalytic activity" evidence="7">
    <location>
        <position position="268"/>
    </location>
</feature>
<comment type="function">
    <text evidence="7">Functions as a peptidoglycan terminase that cleaves nascent peptidoglycan strands endolytically to terminate their elongation.</text>
</comment>
<evidence type="ECO:0000256" key="3">
    <source>
        <dbReference type="ARBA" id="ARBA00022989"/>
    </source>
</evidence>
<dbReference type="EC" id="4.2.2.29" evidence="7"/>
<evidence type="ECO:0000313" key="9">
    <source>
        <dbReference type="EMBL" id="GAA4713971.1"/>
    </source>
</evidence>
<dbReference type="EMBL" id="BAABKM010000003">
    <property type="protein sequence ID" value="GAA4713971.1"/>
    <property type="molecule type" value="Genomic_DNA"/>
</dbReference>
<proteinExistence type="inferred from homology"/>
<keyword evidence="3 7" id="KW-1133">Transmembrane helix</keyword>
<dbReference type="PANTHER" id="PTHR30518">
    <property type="entry name" value="ENDOLYTIC MUREIN TRANSGLYCOSYLASE"/>
    <property type="match status" value="1"/>
</dbReference>
<evidence type="ECO:0000256" key="4">
    <source>
        <dbReference type="ARBA" id="ARBA00023136"/>
    </source>
</evidence>
<keyword evidence="1 7" id="KW-1003">Cell membrane</keyword>
<comment type="caution">
    <text evidence="9">The sequence shown here is derived from an EMBL/GenBank/DDBJ whole genome shotgun (WGS) entry which is preliminary data.</text>
</comment>
<comment type="catalytic activity">
    <reaction evidence="7">
        <text>a peptidoglycan chain = a peptidoglycan chain with N-acetyl-1,6-anhydromuramyl-[peptide] at the reducing end + a peptidoglycan chain with N-acetylglucosamine at the non-reducing end.</text>
        <dbReference type="EC" id="4.2.2.29"/>
    </reaction>
</comment>
<accession>A0ABP8XS13</accession>
<dbReference type="Gene3D" id="3.30.1490.480">
    <property type="entry name" value="Endolytic murein transglycosylase"/>
    <property type="match status" value="1"/>
</dbReference>
<gene>
    <name evidence="7" type="primary">mltG</name>
    <name evidence="9" type="ORF">GCM10023349_36400</name>
</gene>
<dbReference type="PANTHER" id="PTHR30518:SF2">
    <property type="entry name" value="ENDOLYTIC MUREIN TRANSGLYCOSYLASE"/>
    <property type="match status" value="1"/>
</dbReference>
<evidence type="ECO:0000256" key="5">
    <source>
        <dbReference type="ARBA" id="ARBA00023239"/>
    </source>
</evidence>
<keyword evidence="2 7" id="KW-0812">Transmembrane</keyword>
<evidence type="ECO:0000256" key="1">
    <source>
        <dbReference type="ARBA" id="ARBA00022475"/>
    </source>
</evidence>
<dbReference type="Pfam" id="PF02618">
    <property type="entry name" value="YceG"/>
    <property type="match status" value="1"/>
</dbReference>
<comment type="subcellular location">
    <subcellularLocation>
        <location evidence="7">Cell membrane</location>
        <topology evidence="7">Single-pass membrane protein</topology>
    </subcellularLocation>
</comment>
<evidence type="ECO:0000313" key="10">
    <source>
        <dbReference type="Proteomes" id="UP001499974"/>
    </source>
</evidence>
<keyword evidence="4 7" id="KW-0472">Membrane</keyword>
<dbReference type="RefSeq" id="WP_345522910.1">
    <property type="nucleotide sequence ID" value="NZ_BAABKM010000003.1"/>
</dbReference>
<dbReference type="InterPro" id="IPR003770">
    <property type="entry name" value="MLTG-like"/>
</dbReference>
<evidence type="ECO:0000256" key="8">
    <source>
        <dbReference type="SAM" id="MobiDB-lite"/>
    </source>
</evidence>
<name>A0ABP8XS13_9ACTN</name>
<dbReference type="NCBIfam" id="TIGR00247">
    <property type="entry name" value="endolytic transglycosylase MltG"/>
    <property type="match status" value="1"/>
</dbReference>
<feature type="region of interest" description="Disordered" evidence="8">
    <location>
        <begin position="1"/>
        <end position="39"/>
    </location>
</feature>